<dbReference type="InterPro" id="IPR019195">
    <property type="entry name" value="ABC_ATPase_put"/>
</dbReference>
<dbReference type="InterPro" id="IPR046834">
    <property type="entry name" value="ABC_ATPase_C"/>
</dbReference>
<dbReference type="Pfam" id="PF21117">
    <property type="entry name" value="MRB1590_C"/>
    <property type="match status" value="1"/>
</dbReference>
<evidence type="ECO:0000313" key="5">
    <source>
        <dbReference type="EMBL" id="QOD58437.1"/>
    </source>
</evidence>
<dbReference type="Pfam" id="PF20446">
    <property type="entry name" value="ABC_N"/>
    <property type="match status" value="1"/>
</dbReference>
<gene>
    <name evidence="5" type="ORF">IC627_16260</name>
    <name evidence="4" type="ORF">PDPUS_2_00595</name>
</gene>
<reference evidence="6" key="2">
    <citation type="submission" date="2017-05" db="EMBL/GenBank/DDBJ databases">
        <title>Whole genome sequence of fish pathogenic bacteria, Photobacterium damselae subsp. piscicida, strain 91-197, isolated from hybrid striped bass (Morone sp.) in USA.</title>
        <authorList>
            <person name="Teru Y."/>
            <person name="Hikima J."/>
            <person name="Kono T."/>
            <person name="Sakai M."/>
            <person name="Takano T."/>
            <person name="Hawke J.P."/>
            <person name="Takeyama H."/>
            <person name="Aoki T."/>
        </authorList>
    </citation>
    <scope>NUCLEOTIDE SEQUENCE [LARGE SCALE GENOMIC DNA]</scope>
    <source>
        <strain evidence="6">91-197</strain>
    </source>
</reference>
<organism evidence="4 6">
    <name type="scientific">Photobacterium damsela subsp. piscicida</name>
    <name type="common">Pasteurella piscicida</name>
    <dbReference type="NCBI Taxonomy" id="38294"/>
    <lineage>
        <taxon>Bacteria</taxon>
        <taxon>Pseudomonadati</taxon>
        <taxon>Pseudomonadota</taxon>
        <taxon>Gammaproteobacteria</taxon>
        <taxon>Vibrionales</taxon>
        <taxon>Vibrionaceae</taxon>
        <taxon>Photobacterium</taxon>
    </lineage>
</organism>
<evidence type="ECO:0000259" key="1">
    <source>
        <dbReference type="Pfam" id="PF09818"/>
    </source>
</evidence>
<dbReference type="EMBL" id="CP061855">
    <property type="protein sequence ID" value="QOD58437.1"/>
    <property type="molecule type" value="Genomic_DNA"/>
</dbReference>
<dbReference type="InterPro" id="IPR027417">
    <property type="entry name" value="P-loop_NTPase"/>
</dbReference>
<dbReference type="Pfam" id="PF09818">
    <property type="entry name" value="ABC_ATPase"/>
    <property type="match status" value="1"/>
</dbReference>
<dbReference type="Proteomes" id="UP000218676">
    <property type="component" value="Chromosome 2"/>
</dbReference>
<dbReference type="SUPFAM" id="SSF52540">
    <property type="entry name" value="P-loop containing nucleoside triphosphate hydrolases"/>
    <property type="match status" value="1"/>
</dbReference>
<evidence type="ECO:0000313" key="6">
    <source>
        <dbReference type="Proteomes" id="UP000218676"/>
    </source>
</evidence>
<dbReference type="Proteomes" id="UP000516656">
    <property type="component" value="Chromosome 2"/>
</dbReference>
<dbReference type="PANTHER" id="PTHR38149:SF1">
    <property type="entry name" value="ATPASE"/>
    <property type="match status" value="1"/>
</dbReference>
<dbReference type="AlphaFoldDB" id="A0A1Q9GU93"/>
<protein>
    <submittedName>
        <fullName evidence="5">ABC-ATPase domain-containing protein</fullName>
    </submittedName>
    <submittedName>
        <fullName evidence="4">ATPase of the ABC class</fullName>
    </submittedName>
</protein>
<evidence type="ECO:0000259" key="2">
    <source>
        <dbReference type="Pfam" id="PF20446"/>
    </source>
</evidence>
<feature type="domain" description="ATPase of the ABC class C-terminal" evidence="1">
    <location>
        <begin position="158"/>
        <end position="434"/>
    </location>
</feature>
<feature type="domain" description="MRB1590-like C-terminal" evidence="3">
    <location>
        <begin position="455"/>
        <end position="547"/>
    </location>
</feature>
<accession>A0A1Q9GU93</accession>
<dbReference type="RefSeq" id="WP_044180017.1">
    <property type="nucleotide sequence ID" value="NZ_AP018046.1"/>
</dbReference>
<evidence type="ECO:0000259" key="3">
    <source>
        <dbReference type="Pfam" id="PF21117"/>
    </source>
</evidence>
<sequence length="548" mass="61931">MQLLEAKLHKIDRHNYRSYSSLRGEYHFVDFDFFIDTVQTDPFAPASRVRARRSWSLTDLEWLRDKSADYQRAARDFMARFFAELAQHENAILIDRPGQVILDRTAVVFDDEGIELRFRVNLPSDGRTIIAKRTLNLLTFHMPKIIRRATIARELPMEELQRHCEAAENQVALRNQLAEHNLVSFVADGSILPRLAGNSQLPMPDAIPFKSPDALAIELETPHNGKIRGMGIPKGITMIVGGGFHGKSTLLGAVESSVYDHIPGDGREYIVTDETATKIRAEDGRCVHNVDLSPYISNLPMGKDTTKFSTQDASGSTSQASWLQESLEAGAQTLLIDEDTSASNFMIRDERMQALIAKDEEPITPLVDRIALLRDQLDVSVMLIMGGSGDYLDVADTVIQMHNYEAIDVTEKARQVVASHPTRRSFEGSETIARPRTRQLNRSALKLMLEEGKFRIQAKNKHSLRFGREFVVLQALEQIAHQSQLHAIGCLWFMMAQNKGWEKAPVRAFAQMLNENWATMMPRYGDLAKPRVMEVMAVLNRMRAAEFK</sequence>
<evidence type="ECO:0000313" key="7">
    <source>
        <dbReference type="Proteomes" id="UP000516656"/>
    </source>
</evidence>
<reference evidence="5 7" key="3">
    <citation type="submission" date="2020-09" db="EMBL/GenBank/DDBJ databases">
        <title>Complete, closed and curated genome sequences of Photobacterium damselae subsp. piscicida isolates from Australia indicate localised evolution and additional plasmid-borne pathogenicity mechanisms.</title>
        <authorList>
            <person name="Baseggio L."/>
            <person name="Silayeva O."/>
            <person name="Buller N."/>
            <person name="Landos M."/>
            <person name="Engelstaedter J."/>
            <person name="Barnes A.C."/>
        </authorList>
    </citation>
    <scope>NUCLEOTIDE SEQUENCE [LARGE SCALE GENOMIC DNA]</scope>
    <source>
        <strain evidence="5 7">AS-16-0540-1</strain>
    </source>
</reference>
<reference evidence="4" key="1">
    <citation type="journal article" date="2017" name="Genome Announc.">
        <title>Whole-Genome Sequence of Photobacterium damselae subsp. piscicida Strain 91-197, Isolated from Hybrid Striped Bass (Morone sp.) in the United States.</title>
        <authorList>
            <person name="Teru Y."/>
            <person name="Hikima J."/>
            <person name="Kono T."/>
            <person name="Sakai M."/>
            <person name="Takano T."/>
            <person name="Hawke J.P."/>
            <person name="Takeyama H."/>
            <person name="Aoki T."/>
        </authorList>
    </citation>
    <scope>NUCLEOTIDE SEQUENCE</scope>
    <source>
        <strain evidence="4">91-197</strain>
    </source>
</reference>
<dbReference type="EMBL" id="AP018046">
    <property type="protein sequence ID" value="BAX55181.1"/>
    <property type="molecule type" value="Genomic_DNA"/>
</dbReference>
<dbReference type="InterPro" id="IPR046833">
    <property type="entry name" value="ABC_N"/>
</dbReference>
<dbReference type="PANTHER" id="PTHR38149">
    <property type="entry name" value="ATPASE"/>
    <property type="match status" value="1"/>
</dbReference>
<dbReference type="InterPro" id="IPR049069">
    <property type="entry name" value="MRB1590-like_C"/>
</dbReference>
<proteinExistence type="predicted"/>
<evidence type="ECO:0000313" key="4">
    <source>
        <dbReference type="EMBL" id="BAX55181.1"/>
    </source>
</evidence>
<name>A0A1Q9GU93_PHODP</name>
<feature type="domain" description="ATPase of the ABC class N-terminal" evidence="2">
    <location>
        <begin position="1"/>
        <end position="151"/>
    </location>
</feature>